<sequence>MKAHLKAGITALSLITATAFAADIRIDGFPDYDTQINAIKDGLSQHNVTMLKNNHGDHHNKLKTNLATGTGAGDVVLIDVGFVGSFVNAGGFVDLTKFYKDMAGDYASYAVAAGKGNDGAQYAVPVDLGPGVMYYRRDYMEDMGFDLDEVMTDWDTYIDYGRKLKEKGILLIGDAGALANAYYRFNTKEGEGLYFDADGKSLVTSERFVRAFEIAKEVRDGGMDGQISEWTEDWYSGFRDGKFATQMSGAWLLGHLKNWIAPDTAGLWGVSNLPAGTYGSWGGSYLAIPKQAKNPEASWDLIEYMISEDIQLAGFKNIAAFPAHTGTYNDASFEEPIEFLRGQKARMLFAEIVDNVAPVTPMKGDLIAEDLINQALEKVLNDGEDIKKALNDVEKQLKRRVR</sequence>
<dbReference type="InterPro" id="IPR006059">
    <property type="entry name" value="SBP"/>
</dbReference>
<gene>
    <name evidence="4" type="ORF">BCF53_101278</name>
</gene>
<evidence type="ECO:0000313" key="5">
    <source>
        <dbReference type="Proteomes" id="UP000295793"/>
    </source>
</evidence>
<dbReference type="Pfam" id="PF13416">
    <property type="entry name" value="SBP_bac_8"/>
    <property type="match status" value="1"/>
</dbReference>
<comment type="similarity">
    <text evidence="2">Belongs to the bacterial solute-binding protein 1 family.</text>
</comment>
<evidence type="ECO:0000256" key="1">
    <source>
        <dbReference type="ARBA" id="ARBA00004418"/>
    </source>
</evidence>
<dbReference type="PANTHER" id="PTHR43649">
    <property type="entry name" value="ARABINOSE-BINDING PROTEIN-RELATED"/>
    <property type="match status" value="1"/>
</dbReference>
<keyword evidence="4" id="KW-0813">Transport</keyword>
<organism evidence="4 5">
    <name type="scientific">Reinekea marinisedimentorum</name>
    <dbReference type="NCBI Taxonomy" id="230495"/>
    <lineage>
        <taxon>Bacteria</taxon>
        <taxon>Pseudomonadati</taxon>
        <taxon>Pseudomonadota</taxon>
        <taxon>Gammaproteobacteria</taxon>
        <taxon>Oceanospirillales</taxon>
        <taxon>Saccharospirillaceae</taxon>
        <taxon>Reinekea</taxon>
    </lineage>
</organism>
<dbReference type="PANTHER" id="PTHR43649:SF32">
    <property type="entry name" value="SUGAR BINDING SECRETED PROTEIN"/>
    <property type="match status" value="1"/>
</dbReference>
<comment type="caution">
    <text evidence="4">The sequence shown here is derived from an EMBL/GenBank/DDBJ whole genome shotgun (WGS) entry which is preliminary data.</text>
</comment>
<keyword evidence="5" id="KW-1185">Reference proteome</keyword>
<accession>A0A4R3ICN3</accession>
<evidence type="ECO:0000256" key="3">
    <source>
        <dbReference type="SAM" id="SignalP"/>
    </source>
</evidence>
<feature type="signal peptide" evidence="3">
    <location>
        <begin position="1"/>
        <end position="21"/>
    </location>
</feature>
<dbReference type="Proteomes" id="UP000295793">
    <property type="component" value="Unassembled WGS sequence"/>
</dbReference>
<dbReference type="SUPFAM" id="SSF53850">
    <property type="entry name" value="Periplasmic binding protein-like II"/>
    <property type="match status" value="1"/>
</dbReference>
<dbReference type="OrthoDB" id="9808332at2"/>
<dbReference type="Gene3D" id="3.40.190.10">
    <property type="entry name" value="Periplasmic binding protein-like II"/>
    <property type="match status" value="1"/>
</dbReference>
<dbReference type="InterPro" id="IPR050490">
    <property type="entry name" value="Bact_solute-bd_prot1"/>
</dbReference>
<dbReference type="EMBL" id="SLZR01000001">
    <property type="protein sequence ID" value="TCS43935.1"/>
    <property type="molecule type" value="Genomic_DNA"/>
</dbReference>
<dbReference type="AlphaFoldDB" id="A0A4R3ICN3"/>
<name>A0A4R3ICN3_9GAMM</name>
<comment type="subcellular location">
    <subcellularLocation>
        <location evidence="1">Periplasm</location>
    </subcellularLocation>
</comment>
<keyword evidence="4" id="KW-0762">Sugar transport</keyword>
<reference evidence="4 5" key="1">
    <citation type="submission" date="2019-03" db="EMBL/GenBank/DDBJ databases">
        <title>Genomic Encyclopedia of Archaeal and Bacterial Type Strains, Phase II (KMG-II): from individual species to whole genera.</title>
        <authorList>
            <person name="Goeker M."/>
        </authorList>
    </citation>
    <scope>NUCLEOTIDE SEQUENCE [LARGE SCALE GENOMIC DNA]</scope>
    <source>
        <strain evidence="4 5">DSM 15388</strain>
    </source>
</reference>
<dbReference type="RefSeq" id="WP_132699114.1">
    <property type="nucleotide sequence ID" value="NZ_SLZR01000001.1"/>
</dbReference>
<dbReference type="GO" id="GO:0042597">
    <property type="term" value="C:periplasmic space"/>
    <property type="evidence" value="ECO:0007669"/>
    <property type="project" value="UniProtKB-SubCell"/>
</dbReference>
<evidence type="ECO:0000313" key="4">
    <source>
        <dbReference type="EMBL" id="TCS43935.1"/>
    </source>
</evidence>
<keyword evidence="3" id="KW-0732">Signal</keyword>
<feature type="chain" id="PRO_5020497009" evidence="3">
    <location>
        <begin position="22"/>
        <end position="402"/>
    </location>
</feature>
<protein>
    <submittedName>
        <fullName evidence="4">Multiple sugar transport system substrate-binding protein</fullName>
    </submittedName>
</protein>
<proteinExistence type="inferred from homology"/>
<evidence type="ECO:0000256" key="2">
    <source>
        <dbReference type="ARBA" id="ARBA00008520"/>
    </source>
</evidence>